<dbReference type="AlphaFoldDB" id="A0A7Y6TTW7"/>
<sequence>MQVKIYRYQSFTPYTVKGLLYDELFFAYPEELNDPIDGKVTFRFHHHEQRWVNLLTLAWGNIPEVQLAAKNLMTHSKITISDLIDTSLLPFFLFGIERNDNSATLNNHEKTNLSNKLSFYVSQWIRADTASVSFSYAGDNNLMWSHYAGKHEGFCLIFRDDKGHLNQCPMRKRDSVSRTHFSRNMQSKVPLRLKFEEVIYVPPSDTDYPDAFILFPAMVYGEPITEAARTAYWEKVKRHQLTKNENWAYEKEARLILHSSEHQISPNQRLFHYNFGQLVGVIFGMRMSNSRRDQITEILCIKSEQHARSSFKPKWLPDIILNEAVFDSNNRMTFRPTAAITHGRIIERHSDKFDYIYKQWGEDKCLYIDESGSISTCS</sequence>
<protein>
    <submittedName>
        <fullName evidence="1">DUF2971 domain-containing protein</fullName>
    </submittedName>
</protein>
<accession>A0A7Y6TTW7</accession>
<dbReference type="Proteomes" id="UP000566985">
    <property type="component" value="Unassembled WGS sequence"/>
</dbReference>
<reference evidence="1 2" key="1">
    <citation type="submission" date="2020-05" db="EMBL/GenBank/DDBJ databases">
        <title>Whole Genome Sequences of Enterobacteriales Associated with the International Space Station.</title>
        <authorList>
            <person name="Bharadwaj A."/>
            <person name="Daudu R."/>
            <person name="Singh N."/>
            <person name="Wood J."/>
            <person name="Debieu M."/>
            <person name="Mason C."/>
            <person name="Wang C."/>
            <person name="Venkateswaran K."/>
        </authorList>
    </citation>
    <scope>NUCLEOTIDE SEQUENCE [LARGE SCALE GENOMIC DNA]</scope>
    <source>
        <strain evidence="1 2">IF5SW-B1</strain>
    </source>
</reference>
<dbReference type="EMBL" id="JABWPM010000031">
    <property type="protein sequence ID" value="NUY98717.1"/>
    <property type="molecule type" value="Genomic_DNA"/>
</dbReference>
<organism evidence="1 2">
    <name type="scientific">Pantoea brenneri</name>
    <dbReference type="NCBI Taxonomy" id="472694"/>
    <lineage>
        <taxon>Bacteria</taxon>
        <taxon>Pseudomonadati</taxon>
        <taxon>Pseudomonadota</taxon>
        <taxon>Gammaproteobacteria</taxon>
        <taxon>Enterobacterales</taxon>
        <taxon>Erwiniaceae</taxon>
        <taxon>Pantoea</taxon>
    </lineage>
</organism>
<dbReference type="InterPro" id="IPR021352">
    <property type="entry name" value="DUF2971"/>
</dbReference>
<dbReference type="GeneID" id="89231303"/>
<comment type="caution">
    <text evidence="1">The sequence shown here is derived from an EMBL/GenBank/DDBJ whole genome shotgun (WGS) entry which is preliminary data.</text>
</comment>
<proteinExistence type="predicted"/>
<gene>
    <name evidence="1" type="ORF">HU668_19895</name>
</gene>
<name>A0A7Y6TTW7_9GAMM</name>
<dbReference type="Pfam" id="PF11185">
    <property type="entry name" value="DUF2971"/>
    <property type="match status" value="1"/>
</dbReference>
<evidence type="ECO:0000313" key="1">
    <source>
        <dbReference type="EMBL" id="NUY98717.1"/>
    </source>
</evidence>
<dbReference type="RefSeq" id="WP_164092230.1">
    <property type="nucleotide sequence ID" value="NZ_JABWPE010000031.1"/>
</dbReference>
<evidence type="ECO:0000313" key="2">
    <source>
        <dbReference type="Proteomes" id="UP000566985"/>
    </source>
</evidence>